<protein>
    <submittedName>
        <fullName evidence="1">Uncharacterized protein</fullName>
    </submittedName>
</protein>
<dbReference type="AlphaFoldDB" id="A0AAP2CQ85"/>
<feature type="non-terminal residue" evidence="1">
    <location>
        <position position="64"/>
    </location>
</feature>
<comment type="caution">
    <text evidence="1">The sequence shown here is derived from an EMBL/GenBank/DDBJ whole genome shotgun (WGS) entry which is preliminary data.</text>
</comment>
<evidence type="ECO:0000313" key="1">
    <source>
        <dbReference type="EMBL" id="MBS9525927.1"/>
    </source>
</evidence>
<dbReference type="RefSeq" id="WP_213946787.1">
    <property type="nucleotide sequence ID" value="NZ_JAHCMY010000025.1"/>
</dbReference>
<accession>A0AAP2CQ85</accession>
<dbReference type="EMBL" id="JAHCMY010000025">
    <property type="protein sequence ID" value="MBS9525927.1"/>
    <property type="molecule type" value="Genomic_DNA"/>
</dbReference>
<gene>
    <name evidence="1" type="ORF">KI659_18040</name>
</gene>
<sequence length="64" mass="7620">MHQFFGGEVCAVASPFIWLRRLWFTWLRRLFGFAAYELRCLWASPIMVYGLRRLRASLFMGFAV</sequence>
<proteinExistence type="predicted"/>
<reference evidence="1 2" key="1">
    <citation type="submission" date="2021-05" db="EMBL/GenBank/DDBJ databases">
        <authorList>
            <person name="Zhang Z.D."/>
            <person name="Osman G."/>
        </authorList>
    </citation>
    <scope>NUCLEOTIDE SEQUENCE [LARGE SCALE GENOMIC DNA]</scope>
    <source>
        <strain evidence="1 2">KCTC 32217</strain>
    </source>
</reference>
<evidence type="ECO:0000313" key="2">
    <source>
        <dbReference type="Proteomes" id="UP001319104"/>
    </source>
</evidence>
<organism evidence="1 2">
    <name type="scientific">Litoribacter ruber</name>
    <dbReference type="NCBI Taxonomy" id="702568"/>
    <lineage>
        <taxon>Bacteria</taxon>
        <taxon>Pseudomonadati</taxon>
        <taxon>Bacteroidota</taxon>
        <taxon>Cytophagia</taxon>
        <taxon>Cytophagales</taxon>
        <taxon>Cyclobacteriaceae</taxon>
        <taxon>Litoribacter</taxon>
    </lineage>
</organism>
<name>A0AAP2CQ85_9BACT</name>
<keyword evidence="2" id="KW-1185">Reference proteome</keyword>
<dbReference type="Proteomes" id="UP001319104">
    <property type="component" value="Unassembled WGS sequence"/>
</dbReference>